<gene>
    <name evidence="3" type="ORF">SCARUB_03713</name>
</gene>
<accession>A0A1E3X692</accession>
<dbReference type="Pfam" id="PF00498">
    <property type="entry name" value="FHA"/>
    <property type="match status" value="1"/>
</dbReference>
<dbReference type="SUPFAM" id="SSF49879">
    <property type="entry name" value="SMAD/FHA domain"/>
    <property type="match status" value="1"/>
</dbReference>
<evidence type="ECO:0000313" key="4">
    <source>
        <dbReference type="Proteomes" id="UP000094056"/>
    </source>
</evidence>
<proteinExistence type="predicted"/>
<dbReference type="Proteomes" id="UP000094056">
    <property type="component" value="Unassembled WGS sequence"/>
</dbReference>
<dbReference type="PATRIC" id="fig|1872076.5.peg.4422"/>
<name>A0A1E3X692_9BACT</name>
<feature type="transmembrane region" description="Helical" evidence="1">
    <location>
        <begin position="40"/>
        <end position="61"/>
    </location>
</feature>
<evidence type="ECO:0000259" key="2">
    <source>
        <dbReference type="PROSITE" id="PS50006"/>
    </source>
</evidence>
<dbReference type="SMART" id="SM00240">
    <property type="entry name" value="FHA"/>
    <property type="match status" value="1"/>
</dbReference>
<keyword evidence="1" id="KW-0472">Membrane</keyword>
<dbReference type="EMBL" id="MAYW01000138">
    <property type="protein sequence ID" value="ODS31170.1"/>
    <property type="molecule type" value="Genomic_DNA"/>
</dbReference>
<evidence type="ECO:0000256" key="1">
    <source>
        <dbReference type="SAM" id="Phobius"/>
    </source>
</evidence>
<keyword evidence="1" id="KW-0812">Transmembrane</keyword>
<protein>
    <submittedName>
        <fullName evidence="3">FHA domain protein</fullName>
    </submittedName>
</protein>
<dbReference type="InterPro" id="IPR008984">
    <property type="entry name" value="SMAD_FHA_dom_sf"/>
</dbReference>
<organism evidence="3 4">
    <name type="scientific">Candidatus Scalindua rubra</name>
    <dbReference type="NCBI Taxonomy" id="1872076"/>
    <lineage>
        <taxon>Bacteria</taxon>
        <taxon>Pseudomonadati</taxon>
        <taxon>Planctomycetota</taxon>
        <taxon>Candidatus Brocadiia</taxon>
        <taxon>Candidatus Brocadiales</taxon>
        <taxon>Candidatus Scalinduaceae</taxon>
        <taxon>Candidatus Scalindua</taxon>
    </lineage>
</organism>
<sequence>MLKKRSLTIIVIISIVIALITLLVGTKTIIEWFISDWKNILYATVVAIVLAIAAAIIIKYFEPKSITKRRTHKKDGRPVLARLILPNNIEIRITEDNNIFKKVWKWLLSLLRLRITEVIKILKREDFQVGCSLDDLLDISRKHFKIIRMDDVFYIEDLESKNGTKLNGEEIKGKGRKRLKDVDGIEVGEVLKVRYKL</sequence>
<keyword evidence="1" id="KW-1133">Transmembrane helix</keyword>
<dbReference type="CDD" id="cd00060">
    <property type="entry name" value="FHA"/>
    <property type="match status" value="1"/>
</dbReference>
<feature type="domain" description="FHA" evidence="2">
    <location>
        <begin position="119"/>
        <end position="171"/>
    </location>
</feature>
<reference evidence="3 4" key="1">
    <citation type="submission" date="2016-07" db="EMBL/GenBank/DDBJ databases">
        <title>Draft genome of Scalindua rubra, obtained from a brine-seawater interface in the Red Sea, sheds light on salt adaptation in anammox bacteria.</title>
        <authorList>
            <person name="Speth D.R."/>
            <person name="Lagkouvardos I."/>
            <person name="Wang Y."/>
            <person name="Qian P.-Y."/>
            <person name="Dutilh B.E."/>
            <person name="Jetten M.S."/>
        </authorList>
    </citation>
    <scope>NUCLEOTIDE SEQUENCE [LARGE SCALE GENOMIC DNA]</scope>
    <source>
        <strain evidence="3">BSI-1</strain>
    </source>
</reference>
<comment type="caution">
    <text evidence="3">The sequence shown here is derived from an EMBL/GenBank/DDBJ whole genome shotgun (WGS) entry which is preliminary data.</text>
</comment>
<dbReference type="AlphaFoldDB" id="A0A1E3X692"/>
<dbReference type="Gene3D" id="2.60.200.20">
    <property type="match status" value="1"/>
</dbReference>
<feature type="transmembrane region" description="Helical" evidence="1">
    <location>
        <begin position="7"/>
        <end position="34"/>
    </location>
</feature>
<dbReference type="InterPro" id="IPR000253">
    <property type="entry name" value="FHA_dom"/>
</dbReference>
<dbReference type="PROSITE" id="PS50006">
    <property type="entry name" value="FHA_DOMAIN"/>
    <property type="match status" value="1"/>
</dbReference>
<evidence type="ECO:0000313" key="3">
    <source>
        <dbReference type="EMBL" id="ODS31170.1"/>
    </source>
</evidence>